<reference evidence="1 2" key="1">
    <citation type="submission" date="2020-08" db="EMBL/GenBank/DDBJ databases">
        <title>Sequencing the genomes of 1000 actinobacteria strains.</title>
        <authorList>
            <person name="Klenk H.-P."/>
        </authorList>
    </citation>
    <scope>NUCLEOTIDE SEQUENCE [LARGE SCALE GENOMIC DNA]</scope>
    <source>
        <strain evidence="1 2">DSM 28967</strain>
    </source>
</reference>
<proteinExistence type="predicted"/>
<dbReference type="EMBL" id="JACHMY010000001">
    <property type="protein sequence ID" value="MBB5835608.1"/>
    <property type="molecule type" value="Genomic_DNA"/>
</dbReference>
<protein>
    <submittedName>
        <fullName evidence="1">Uncharacterized protein</fullName>
    </submittedName>
</protein>
<keyword evidence="2" id="KW-1185">Reference proteome</keyword>
<dbReference type="RefSeq" id="WP_273481723.1">
    <property type="nucleotide sequence ID" value="NZ_JACHMY010000001.1"/>
</dbReference>
<sequence>MALVQFGDHTVNDVADLLGLSVPAAAVLLASGLRHQAATP</sequence>
<accession>A0A7W9MU61</accession>
<dbReference type="Proteomes" id="UP000549971">
    <property type="component" value="Unassembled WGS sequence"/>
</dbReference>
<gene>
    <name evidence="1" type="ORF">HDA39_002342</name>
</gene>
<comment type="caution">
    <text evidence="1">The sequence shown here is derived from an EMBL/GenBank/DDBJ whole genome shotgun (WGS) entry which is preliminary data.</text>
</comment>
<evidence type="ECO:0000313" key="1">
    <source>
        <dbReference type="EMBL" id="MBB5835608.1"/>
    </source>
</evidence>
<organism evidence="1 2">
    <name type="scientific">Kribbella italica</name>
    <dbReference type="NCBI Taxonomy" id="1540520"/>
    <lineage>
        <taxon>Bacteria</taxon>
        <taxon>Bacillati</taxon>
        <taxon>Actinomycetota</taxon>
        <taxon>Actinomycetes</taxon>
        <taxon>Propionibacteriales</taxon>
        <taxon>Kribbellaceae</taxon>
        <taxon>Kribbella</taxon>
    </lineage>
</organism>
<dbReference type="AlphaFoldDB" id="A0A7W9MU61"/>
<evidence type="ECO:0000313" key="2">
    <source>
        <dbReference type="Proteomes" id="UP000549971"/>
    </source>
</evidence>
<name>A0A7W9MU61_9ACTN</name>